<name>A0A2W5PGD6_VARPD</name>
<comment type="caution">
    <text evidence="1">The sequence shown here is derived from an EMBL/GenBank/DDBJ whole genome shotgun (WGS) entry which is preliminary data.</text>
</comment>
<proteinExistence type="predicted"/>
<dbReference type="Proteomes" id="UP000249135">
    <property type="component" value="Unassembled WGS sequence"/>
</dbReference>
<organism evidence="1 2">
    <name type="scientific">Variovorax paradoxus</name>
    <dbReference type="NCBI Taxonomy" id="34073"/>
    <lineage>
        <taxon>Bacteria</taxon>
        <taxon>Pseudomonadati</taxon>
        <taxon>Pseudomonadota</taxon>
        <taxon>Betaproteobacteria</taxon>
        <taxon>Burkholderiales</taxon>
        <taxon>Comamonadaceae</taxon>
        <taxon>Variovorax</taxon>
    </lineage>
</organism>
<sequence>MGYAAYREHPGIPRTGHRTVFAVLDVIVPCAHAAAVRRCLAGCEGAGVLRCEPLLHEGAKGDGHGFRVRLMVRLPLAAYAQVLHAMLLCAPQGEIGRLLTWREHLARCGLRHGR</sequence>
<dbReference type="EMBL" id="QFPP01000519">
    <property type="protein sequence ID" value="PZQ64951.1"/>
    <property type="molecule type" value="Genomic_DNA"/>
</dbReference>
<dbReference type="AlphaFoldDB" id="A0A2W5PGD6"/>
<evidence type="ECO:0000313" key="1">
    <source>
        <dbReference type="EMBL" id="PZQ64951.1"/>
    </source>
</evidence>
<gene>
    <name evidence="1" type="ORF">DI563_26160</name>
</gene>
<evidence type="ECO:0000313" key="2">
    <source>
        <dbReference type="Proteomes" id="UP000249135"/>
    </source>
</evidence>
<accession>A0A2W5PGD6</accession>
<reference evidence="1 2" key="1">
    <citation type="submission" date="2017-08" db="EMBL/GenBank/DDBJ databases">
        <title>Infants hospitalized years apart are colonized by the same room-sourced microbial strains.</title>
        <authorList>
            <person name="Brooks B."/>
            <person name="Olm M.R."/>
            <person name="Firek B.A."/>
            <person name="Baker R."/>
            <person name="Thomas B.C."/>
            <person name="Morowitz M.J."/>
            <person name="Banfield J.F."/>
        </authorList>
    </citation>
    <scope>NUCLEOTIDE SEQUENCE [LARGE SCALE GENOMIC DNA]</scope>
    <source>
        <strain evidence="1">S2_005_003_R2_41</strain>
    </source>
</reference>
<protein>
    <submittedName>
        <fullName evidence="1">Uncharacterized protein</fullName>
    </submittedName>
</protein>